<evidence type="ECO:0000313" key="2">
    <source>
        <dbReference type="EMBL" id="KAI3404672.1"/>
    </source>
</evidence>
<reference evidence="2" key="1">
    <citation type="journal article" date="2022" name="DNA Res.">
        <title>Genome analysis of five recently described species of the CUG-Ser clade uncovers Candida theae as a new hybrid lineage with pathogenic potential in the Candida parapsilosis species complex.</title>
        <authorList>
            <person name="Mixao V."/>
            <person name="Del Olmo V."/>
            <person name="Hegedusova E."/>
            <person name="Saus E."/>
            <person name="Pryszcz L."/>
            <person name="Cillingova A."/>
            <person name="Nosek J."/>
            <person name="Gabaldon T."/>
        </authorList>
    </citation>
    <scope>NUCLEOTIDE SEQUENCE</scope>
    <source>
        <strain evidence="2">CBS 10844</strain>
    </source>
</reference>
<keyword evidence="1" id="KW-1133">Transmembrane helix</keyword>
<dbReference type="GeneID" id="73380123"/>
<organism evidence="2 3">
    <name type="scientific">Candida oxycetoniae</name>
    <dbReference type="NCBI Taxonomy" id="497107"/>
    <lineage>
        <taxon>Eukaryota</taxon>
        <taxon>Fungi</taxon>
        <taxon>Dikarya</taxon>
        <taxon>Ascomycota</taxon>
        <taxon>Saccharomycotina</taxon>
        <taxon>Pichiomycetes</taxon>
        <taxon>Debaryomycetaceae</taxon>
        <taxon>Candida/Lodderomyces clade</taxon>
        <taxon>Candida</taxon>
    </lineage>
</organism>
<gene>
    <name evidence="2" type="ORF">KGF56_002506</name>
</gene>
<dbReference type="EMBL" id="JAHUZD010000089">
    <property type="protein sequence ID" value="KAI3404672.1"/>
    <property type="molecule type" value="Genomic_DNA"/>
</dbReference>
<keyword evidence="3" id="KW-1185">Reference proteome</keyword>
<evidence type="ECO:0000313" key="3">
    <source>
        <dbReference type="Proteomes" id="UP001202479"/>
    </source>
</evidence>
<accession>A0AAI9SXS3</accession>
<evidence type="ECO:0000256" key="1">
    <source>
        <dbReference type="SAM" id="Phobius"/>
    </source>
</evidence>
<name>A0AAI9SXS3_9ASCO</name>
<dbReference type="Proteomes" id="UP001202479">
    <property type="component" value="Unassembled WGS sequence"/>
</dbReference>
<sequence>MTVCTLSLAYAHSIPPVIASIIIGRDVLLSFMSFYYRFKSLPLPRTFDRFVSIGQIPTISVHPNLLGKLNTALQMLYIGSLVYKPILEEYIADSFFNDLGWIVGATTLLSGASYVFSKSSWKYVK</sequence>
<comment type="caution">
    <text evidence="2">The sequence shown here is derived from an EMBL/GenBank/DDBJ whole genome shotgun (WGS) entry which is preliminary data.</text>
</comment>
<keyword evidence="1" id="KW-0472">Membrane</keyword>
<keyword evidence="1" id="KW-0812">Transmembrane</keyword>
<dbReference type="RefSeq" id="XP_049180417.1">
    <property type="nucleotide sequence ID" value="XM_049323743.1"/>
</dbReference>
<dbReference type="AlphaFoldDB" id="A0AAI9SXS3"/>
<protein>
    <submittedName>
        <fullName evidence="2">Uncharacterized protein</fullName>
    </submittedName>
</protein>
<feature type="transmembrane region" description="Helical" evidence="1">
    <location>
        <begin position="99"/>
        <end position="117"/>
    </location>
</feature>
<proteinExistence type="predicted"/>